<dbReference type="EMBL" id="CAKLPZ010000001">
    <property type="protein sequence ID" value="CAH0999502.1"/>
    <property type="molecule type" value="Genomic_DNA"/>
</dbReference>
<dbReference type="Proteomes" id="UP000837803">
    <property type="component" value="Unassembled WGS sequence"/>
</dbReference>
<organism evidence="2 3">
    <name type="scientific">Neolewinella maritima</name>
    <dbReference type="NCBI Taxonomy" id="1383882"/>
    <lineage>
        <taxon>Bacteria</taxon>
        <taxon>Pseudomonadati</taxon>
        <taxon>Bacteroidota</taxon>
        <taxon>Saprospiria</taxon>
        <taxon>Saprospirales</taxon>
        <taxon>Lewinellaceae</taxon>
        <taxon>Neolewinella</taxon>
    </lineage>
</organism>
<sequence>MHPVLKHLLDTEFSDLAGSSIEGQFAITDELVNLGLHDLIAKLTQPSAPSTAPAAPAVPKTSTTELPDPKVLLQHVKIEHVKYRTEAGRTILELKAGL</sequence>
<protein>
    <submittedName>
        <fullName evidence="2">Uncharacterized protein</fullName>
    </submittedName>
</protein>
<gene>
    <name evidence="2" type="ORF">LEM8419_00802</name>
</gene>
<dbReference type="RefSeq" id="WP_238749682.1">
    <property type="nucleotide sequence ID" value="NZ_CAKLPZ010000001.1"/>
</dbReference>
<reference evidence="2" key="1">
    <citation type="submission" date="2021-12" db="EMBL/GenBank/DDBJ databases">
        <authorList>
            <person name="Rodrigo-Torres L."/>
            <person name="Arahal R. D."/>
            <person name="Lucena T."/>
        </authorList>
    </citation>
    <scope>NUCLEOTIDE SEQUENCE</scope>
    <source>
        <strain evidence="2">CECT 8419</strain>
    </source>
</reference>
<evidence type="ECO:0000313" key="3">
    <source>
        <dbReference type="Proteomes" id="UP000837803"/>
    </source>
</evidence>
<feature type="compositionally biased region" description="Low complexity" evidence="1">
    <location>
        <begin position="45"/>
        <end position="64"/>
    </location>
</feature>
<comment type="caution">
    <text evidence="2">The sequence shown here is derived from an EMBL/GenBank/DDBJ whole genome shotgun (WGS) entry which is preliminary data.</text>
</comment>
<name>A0ABN8F5J5_9BACT</name>
<proteinExistence type="predicted"/>
<evidence type="ECO:0000313" key="2">
    <source>
        <dbReference type="EMBL" id="CAH0999502.1"/>
    </source>
</evidence>
<accession>A0ABN8F5J5</accession>
<keyword evidence="3" id="KW-1185">Reference proteome</keyword>
<feature type="region of interest" description="Disordered" evidence="1">
    <location>
        <begin position="45"/>
        <end position="66"/>
    </location>
</feature>
<evidence type="ECO:0000256" key="1">
    <source>
        <dbReference type="SAM" id="MobiDB-lite"/>
    </source>
</evidence>